<dbReference type="Gene3D" id="3.40.50.2000">
    <property type="entry name" value="Glycogen Phosphorylase B"/>
    <property type="match status" value="1"/>
</dbReference>
<dbReference type="RefSeq" id="WP_068662334.1">
    <property type="nucleotide sequence ID" value="NZ_LYPB01000047.1"/>
</dbReference>
<gene>
    <name evidence="1" type="ORF">A8708_06975</name>
</gene>
<dbReference type="AlphaFoldDB" id="A0A198ALC7"/>
<dbReference type="SUPFAM" id="SSF53756">
    <property type="entry name" value="UDP-Glycosyltransferase/glycogen phosphorylase"/>
    <property type="match status" value="1"/>
</dbReference>
<protein>
    <recommendedName>
        <fullName evidence="3">Glycosyltransferase subfamily 4-like N-terminal domain-containing protein</fullName>
    </recommendedName>
</protein>
<dbReference type="Proteomes" id="UP000078454">
    <property type="component" value="Unassembled WGS sequence"/>
</dbReference>
<name>A0A198ALC7_9BACL</name>
<evidence type="ECO:0000313" key="1">
    <source>
        <dbReference type="EMBL" id="OAS21870.1"/>
    </source>
</evidence>
<accession>A0A198ALC7</accession>
<evidence type="ECO:0008006" key="3">
    <source>
        <dbReference type="Google" id="ProtNLM"/>
    </source>
</evidence>
<reference evidence="1 2" key="1">
    <citation type="submission" date="2016-05" db="EMBL/GenBank/DDBJ databases">
        <title>Paenibacillus sp. 1ZS3-15 nov., isolated from the rhizosphere soil.</title>
        <authorList>
            <person name="Zhang X.X."/>
            <person name="Zhang J."/>
        </authorList>
    </citation>
    <scope>NUCLEOTIDE SEQUENCE [LARGE SCALE GENOMIC DNA]</scope>
    <source>
        <strain evidence="1 2">1ZS3-15</strain>
    </source>
</reference>
<sequence>MKILYVVSRPLEINTSSSIRNRATIEGLLTLGHNVDLITTEFDKNHSNYDHSLSYSNLNVRYLKLGGIQDIAKITRKFKAIQPFKKLAYNVMKFFEIYDNLKGIVDYVTKDHLEITDNKYDLIISSSDPKSSHLFVRRMFERGLVNKTPWIQIWGDPFLSDITRSNKLLNSKIKKEEKKLFEFANKIIYVSSLTMNEQKILYPEYSMKMDYIPIPYVKEEVYPNKEIDKGKLTFLYCGDYSSKIRDIKPLYNAINDSRHNLIICGLSDINIDCTDRIQVFPRVSFEKTKEFEKECDVLVHLSNIAGTQIPGKIYQYSGTNKLILFILDGQKETLIKTFNKYSRYIFTDNKKNQIEEIITRIESDEFENTKFVVKDFSPENIVNKIISINT</sequence>
<dbReference type="EMBL" id="LYPB01000047">
    <property type="protein sequence ID" value="OAS21870.1"/>
    <property type="molecule type" value="Genomic_DNA"/>
</dbReference>
<evidence type="ECO:0000313" key="2">
    <source>
        <dbReference type="Proteomes" id="UP000078454"/>
    </source>
</evidence>
<dbReference type="STRING" id="1850517.A8708_06975"/>
<dbReference type="OrthoDB" id="9794575at2"/>
<organism evidence="1 2">
    <name type="scientific">Paenibacillus oryzisoli</name>
    <dbReference type="NCBI Taxonomy" id="1850517"/>
    <lineage>
        <taxon>Bacteria</taxon>
        <taxon>Bacillati</taxon>
        <taxon>Bacillota</taxon>
        <taxon>Bacilli</taxon>
        <taxon>Bacillales</taxon>
        <taxon>Paenibacillaceae</taxon>
        <taxon>Paenibacillus</taxon>
    </lineage>
</organism>
<keyword evidence="2" id="KW-1185">Reference proteome</keyword>
<proteinExistence type="predicted"/>
<comment type="caution">
    <text evidence="1">The sequence shown here is derived from an EMBL/GenBank/DDBJ whole genome shotgun (WGS) entry which is preliminary data.</text>
</comment>